<reference evidence="1 2" key="1">
    <citation type="submission" date="2017-02" db="EMBL/GenBank/DDBJ databases">
        <authorList>
            <person name="Peterson S.W."/>
        </authorList>
    </citation>
    <scope>NUCLEOTIDE SEQUENCE [LARGE SCALE GENOMIC DNA]</scope>
    <source>
        <strain evidence="1 2">DSM 22899</strain>
    </source>
</reference>
<evidence type="ECO:0008006" key="3">
    <source>
        <dbReference type="Google" id="ProtNLM"/>
    </source>
</evidence>
<organism evidence="1 2">
    <name type="scientific">Parapedobacter luteus</name>
    <dbReference type="NCBI Taxonomy" id="623280"/>
    <lineage>
        <taxon>Bacteria</taxon>
        <taxon>Pseudomonadati</taxon>
        <taxon>Bacteroidota</taxon>
        <taxon>Sphingobacteriia</taxon>
        <taxon>Sphingobacteriales</taxon>
        <taxon>Sphingobacteriaceae</taxon>
        <taxon>Parapedobacter</taxon>
    </lineage>
</organism>
<dbReference type="EMBL" id="FUYS01000026">
    <property type="protein sequence ID" value="SKC00133.1"/>
    <property type="molecule type" value="Genomic_DNA"/>
</dbReference>
<proteinExistence type="predicted"/>
<dbReference type="RefSeq" id="WP_079718794.1">
    <property type="nucleotide sequence ID" value="NZ_FUYS01000026.1"/>
</dbReference>
<evidence type="ECO:0000313" key="1">
    <source>
        <dbReference type="EMBL" id="SKC00133.1"/>
    </source>
</evidence>
<accession>A0A1T5FVB4</accession>
<gene>
    <name evidence="1" type="ORF">SAMN05660226_04197</name>
</gene>
<dbReference type="AlphaFoldDB" id="A0A1T5FVB4"/>
<evidence type="ECO:0000313" key="2">
    <source>
        <dbReference type="Proteomes" id="UP000190541"/>
    </source>
</evidence>
<protein>
    <recommendedName>
        <fullName evidence="3">Aspartyl protease</fullName>
    </recommendedName>
</protein>
<dbReference type="Proteomes" id="UP000190541">
    <property type="component" value="Unassembled WGS sequence"/>
</dbReference>
<dbReference type="OrthoDB" id="1098576at2"/>
<name>A0A1T5FVB4_9SPHI</name>
<keyword evidence="2" id="KW-1185">Reference proteome</keyword>
<sequence length="257" mass="28651">MQFDTGAPYSLIYKNKLNAIQLKYPSSIPSNEIGGKLENFSFKADQTPIVVKEIEVKQFDDSAIDWKDENRIEIIGTIGTDLIDGKVAIIDYVNKKLTVSQSIPERLMENISLSDFIYSNRHILLPAKVNGKETVLYFDTGSSMFELLTDRETSKQLAIPNEKPIQYKVNSWGNFLIANTLASNSSIEIANISIPIGASTFFEGVSNAQIEQMSKMGIGGMTGNKLFLNYILVLDTKHHKFGLLPSLQYSDIAGRNK</sequence>